<dbReference type="Proteomes" id="UP000094444">
    <property type="component" value="Unassembled WGS sequence"/>
</dbReference>
<dbReference type="EMBL" id="MAVT02002245">
    <property type="protein sequence ID" value="POS69473.1"/>
    <property type="molecule type" value="Genomic_DNA"/>
</dbReference>
<gene>
    <name evidence="1" type="ORF">DHEL01_v212131</name>
</gene>
<evidence type="ECO:0000313" key="1">
    <source>
        <dbReference type="EMBL" id="POS69473.1"/>
    </source>
</evidence>
<evidence type="ECO:0000313" key="2">
    <source>
        <dbReference type="Proteomes" id="UP000094444"/>
    </source>
</evidence>
<proteinExistence type="predicted"/>
<dbReference type="OrthoDB" id="3827601at2759"/>
<comment type="caution">
    <text evidence="1">The sequence shown here is derived from an EMBL/GenBank/DDBJ whole genome shotgun (WGS) entry which is preliminary data.</text>
</comment>
<accession>A0A2P5HGU4</accession>
<protein>
    <submittedName>
        <fullName evidence="1">Uncharacterized protein</fullName>
    </submittedName>
</protein>
<dbReference type="AlphaFoldDB" id="A0A2P5HGU4"/>
<name>A0A2P5HGU4_DIAHE</name>
<keyword evidence="2" id="KW-1185">Reference proteome</keyword>
<sequence length="116" mass="12485">MSGQGARNAITAGSKIFKKVAVGNANAKTGSVRIGVATEAEGWRRPLEAAPEDIGGRLKNYIEAWEQGPKPGPVEMVARDAEHPSTDPQRHMTVECFDKDGNKIETVHVPAPEPKK</sequence>
<dbReference type="InParanoid" id="A0A2P5HGU4"/>
<reference evidence="1" key="1">
    <citation type="submission" date="2017-09" db="EMBL/GenBank/DDBJ databases">
        <title>Polyketide synthases of a Diaporthe helianthi virulent isolate.</title>
        <authorList>
            <person name="Baroncelli R."/>
        </authorList>
    </citation>
    <scope>NUCLEOTIDE SEQUENCE [LARGE SCALE GENOMIC DNA]</scope>
    <source>
        <strain evidence="1">7/96</strain>
    </source>
</reference>
<organism evidence="1 2">
    <name type="scientific">Diaporthe helianthi</name>
    <dbReference type="NCBI Taxonomy" id="158607"/>
    <lineage>
        <taxon>Eukaryota</taxon>
        <taxon>Fungi</taxon>
        <taxon>Dikarya</taxon>
        <taxon>Ascomycota</taxon>
        <taxon>Pezizomycotina</taxon>
        <taxon>Sordariomycetes</taxon>
        <taxon>Sordariomycetidae</taxon>
        <taxon>Diaporthales</taxon>
        <taxon>Diaporthaceae</taxon>
        <taxon>Diaporthe</taxon>
    </lineage>
</organism>